<reference evidence="4" key="1">
    <citation type="submission" date="2022-11" db="UniProtKB">
        <authorList>
            <consortium name="WormBaseParasite"/>
        </authorList>
    </citation>
    <scope>IDENTIFICATION</scope>
</reference>
<evidence type="ECO:0000256" key="1">
    <source>
        <dbReference type="SAM" id="Coils"/>
    </source>
</evidence>
<evidence type="ECO:0000313" key="3">
    <source>
        <dbReference type="Proteomes" id="UP000887574"/>
    </source>
</evidence>
<dbReference type="AlphaFoldDB" id="A0A915DIL6"/>
<feature type="signal peptide" evidence="2">
    <location>
        <begin position="1"/>
        <end position="24"/>
    </location>
</feature>
<proteinExistence type="predicted"/>
<feature type="coiled-coil region" evidence="1">
    <location>
        <begin position="290"/>
        <end position="339"/>
    </location>
</feature>
<keyword evidence="2" id="KW-0732">Signal</keyword>
<protein>
    <submittedName>
        <fullName evidence="4">ShKT domain-containing protein</fullName>
    </submittedName>
</protein>
<keyword evidence="1" id="KW-0175">Coiled coil</keyword>
<sequence>MIMHNKLPQRILFVLIFYLSGARSDKAEDILAATTAANKAISDLARATAAKAPTELAISKADRIFKDPGVEATVSAAEAAALLATENDQNAKDARAAVKAAEAALKTATEQKKIVEDAILAAEEASKAATAATETISLDGADTPALRSEAEKQANTVNTKADEAEAAKGCLLRHLAYLTEKIDDLVDKVKRNAQTAREHANEAIKLAKEARASAEKAKEFGEEATKVEVAARAKADASKTDEDKKLATEANDELAKASRRSLNSSKRIIEKYKETTVTEEEGKNQVIVQIEAAQDAEEAAKTKLETVKASTNEAANAIKDMLENEKQAQEQQNSNQQNSLPVEKTIPLNEKGEPVNIANYNNEVYNQPAVGDLSPMDRDCAGTCTREMNKQDHGQNCGNMADLCGNEVYKDMMDVYCKNTCQ</sequence>
<name>A0A915DIL6_9BILA</name>
<accession>A0A915DIL6</accession>
<feature type="chain" id="PRO_5037320307" evidence="2">
    <location>
        <begin position="25"/>
        <end position="422"/>
    </location>
</feature>
<feature type="coiled-coil region" evidence="1">
    <location>
        <begin position="91"/>
        <end position="217"/>
    </location>
</feature>
<organism evidence="3 4">
    <name type="scientific">Ditylenchus dipsaci</name>
    <dbReference type="NCBI Taxonomy" id="166011"/>
    <lineage>
        <taxon>Eukaryota</taxon>
        <taxon>Metazoa</taxon>
        <taxon>Ecdysozoa</taxon>
        <taxon>Nematoda</taxon>
        <taxon>Chromadorea</taxon>
        <taxon>Rhabditida</taxon>
        <taxon>Tylenchina</taxon>
        <taxon>Tylenchomorpha</taxon>
        <taxon>Sphaerularioidea</taxon>
        <taxon>Anguinidae</taxon>
        <taxon>Anguininae</taxon>
        <taxon>Ditylenchus</taxon>
    </lineage>
</organism>
<evidence type="ECO:0000256" key="2">
    <source>
        <dbReference type="SAM" id="SignalP"/>
    </source>
</evidence>
<keyword evidence="3" id="KW-1185">Reference proteome</keyword>
<dbReference type="WBParaSite" id="jg20373">
    <property type="protein sequence ID" value="jg20373"/>
    <property type="gene ID" value="jg20373"/>
</dbReference>
<dbReference type="Proteomes" id="UP000887574">
    <property type="component" value="Unplaced"/>
</dbReference>
<evidence type="ECO:0000313" key="4">
    <source>
        <dbReference type="WBParaSite" id="jg20373"/>
    </source>
</evidence>